<dbReference type="InterPro" id="IPR050177">
    <property type="entry name" value="Lipid_A_modif_metabolic_enz"/>
</dbReference>
<sequence>MRGTTLLTGADGYLGQRLAAALLAEGDDDLVLAVRAGDRAELDGKQARLAAALGEDATGRTRIVAADVTRDGVLDGVDARRVTRIVHAAAVTRFTVERATARRVNVDGTARMLAFASRCASLQRFALLSTLYAAGRRRGDVREERLADAGFVNHYEWSKWAAEELVLDAAGELPVCVLRLPTVVADDDSGRVTQHNVFHNTLKLFFYGLLSLLPGERSTPLSLATASFTTSALVRLLDPAVSRGVYHVCPDPGATASLGELVDAAFAVFERDEGFARRGVLRPLPCDEESFTDLLGASGLLRAGPVHQALSSVSPFAHQLYLPKTFHNTALRAAWPACPAPDPVALAEAVCGRLVASRWGRRSQEVDT</sequence>
<reference evidence="3" key="1">
    <citation type="journal article" date="2019" name="Int. J. Syst. Evol. Microbiol.">
        <title>The Global Catalogue of Microorganisms (GCM) 10K type strain sequencing project: providing services to taxonomists for standard genome sequencing and annotation.</title>
        <authorList>
            <consortium name="The Broad Institute Genomics Platform"/>
            <consortium name="The Broad Institute Genome Sequencing Center for Infectious Disease"/>
            <person name="Wu L."/>
            <person name="Ma J."/>
        </authorList>
    </citation>
    <scope>NUCLEOTIDE SEQUENCE [LARGE SCALE GENOMIC DNA]</scope>
    <source>
        <strain evidence="3">CGMCC 4.7304</strain>
    </source>
</reference>
<comment type="caution">
    <text evidence="2">The sequence shown here is derived from an EMBL/GenBank/DDBJ whole genome shotgun (WGS) entry which is preliminary data.</text>
</comment>
<keyword evidence="3" id="KW-1185">Reference proteome</keyword>
<organism evidence="2 3">
    <name type="scientific">Streptomyces gamaensis</name>
    <dbReference type="NCBI Taxonomy" id="1763542"/>
    <lineage>
        <taxon>Bacteria</taxon>
        <taxon>Bacillati</taxon>
        <taxon>Actinomycetota</taxon>
        <taxon>Actinomycetes</taxon>
        <taxon>Kitasatosporales</taxon>
        <taxon>Streptomycetaceae</taxon>
        <taxon>Streptomyces</taxon>
    </lineage>
</organism>
<dbReference type="RefSeq" id="WP_390320684.1">
    <property type="nucleotide sequence ID" value="NZ_JBHSPB010000025.1"/>
</dbReference>
<dbReference type="PANTHER" id="PTHR43245">
    <property type="entry name" value="BIFUNCTIONAL POLYMYXIN RESISTANCE PROTEIN ARNA"/>
    <property type="match status" value="1"/>
</dbReference>
<dbReference type="Pfam" id="PF07993">
    <property type="entry name" value="NAD_binding_4"/>
    <property type="match status" value="1"/>
</dbReference>
<evidence type="ECO:0000259" key="1">
    <source>
        <dbReference type="Pfam" id="PF07993"/>
    </source>
</evidence>
<evidence type="ECO:0000313" key="3">
    <source>
        <dbReference type="Proteomes" id="UP001596083"/>
    </source>
</evidence>
<name>A0ABW0Z697_9ACTN</name>
<accession>A0ABW0Z697</accession>
<dbReference type="Gene3D" id="3.40.50.720">
    <property type="entry name" value="NAD(P)-binding Rossmann-like Domain"/>
    <property type="match status" value="1"/>
</dbReference>
<dbReference type="InterPro" id="IPR013120">
    <property type="entry name" value="FAR_NAD-bd"/>
</dbReference>
<gene>
    <name evidence="2" type="ORF">ACFP1Z_29120</name>
</gene>
<dbReference type="Proteomes" id="UP001596083">
    <property type="component" value="Unassembled WGS sequence"/>
</dbReference>
<dbReference type="EMBL" id="JBHSPB010000025">
    <property type="protein sequence ID" value="MFC5724226.1"/>
    <property type="molecule type" value="Genomic_DNA"/>
</dbReference>
<protein>
    <submittedName>
        <fullName evidence="2">SDR family oxidoreductase</fullName>
    </submittedName>
</protein>
<feature type="domain" description="Thioester reductase (TE)" evidence="1">
    <location>
        <begin position="7"/>
        <end position="214"/>
    </location>
</feature>
<dbReference type="SUPFAM" id="SSF51735">
    <property type="entry name" value="NAD(P)-binding Rossmann-fold domains"/>
    <property type="match status" value="1"/>
</dbReference>
<evidence type="ECO:0000313" key="2">
    <source>
        <dbReference type="EMBL" id="MFC5724226.1"/>
    </source>
</evidence>
<proteinExistence type="predicted"/>
<dbReference type="PANTHER" id="PTHR43245:SF55">
    <property type="entry name" value="NAD(P)-BINDING DOMAIN-CONTAINING PROTEIN"/>
    <property type="match status" value="1"/>
</dbReference>
<dbReference type="InterPro" id="IPR036291">
    <property type="entry name" value="NAD(P)-bd_dom_sf"/>
</dbReference>